<evidence type="ECO:0000313" key="4">
    <source>
        <dbReference type="Proteomes" id="UP001604002"/>
    </source>
</evidence>
<keyword evidence="2" id="KW-0732">Signal</keyword>
<protein>
    <submittedName>
        <fullName evidence="3">Uncharacterized protein</fullName>
    </submittedName>
</protein>
<accession>A0ABW7A1A6</accession>
<dbReference type="Proteomes" id="UP001604002">
    <property type="component" value="Unassembled WGS sequence"/>
</dbReference>
<name>A0ABW7A1A6_9HYPH</name>
<evidence type="ECO:0000256" key="1">
    <source>
        <dbReference type="SAM" id="MobiDB-lite"/>
    </source>
</evidence>
<evidence type="ECO:0000256" key="2">
    <source>
        <dbReference type="SAM" id="SignalP"/>
    </source>
</evidence>
<feature type="chain" id="PRO_5045144586" evidence="2">
    <location>
        <begin position="23"/>
        <end position="68"/>
    </location>
</feature>
<evidence type="ECO:0000313" key="3">
    <source>
        <dbReference type="EMBL" id="MFG1374045.1"/>
    </source>
</evidence>
<dbReference type="EMBL" id="JBAFVH010000010">
    <property type="protein sequence ID" value="MFG1374045.1"/>
    <property type="molecule type" value="Genomic_DNA"/>
</dbReference>
<gene>
    <name evidence="3" type="ORF">V5F32_17845</name>
</gene>
<feature type="signal peptide" evidence="2">
    <location>
        <begin position="1"/>
        <end position="22"/>
    </location>
</feature>
<dbReference type="RefSeq" id="WP_393993718.1">
    <property type="nucleotide sequence ID" value="NZ_JBAFVH010000010.1"/>
</dbReference>
<comment type="caution">
    <text evidence="3">The sequence shown here is derived from an EMBL/GenBank/DDBJ whole genome shotgun (WGS) entry which is preliminary data.</text>
</comment>
<reference evidence="3 4" key="1">
    <citation type="submission" date="2024-02" db="EMBL/GenBank/DDBJ databases">
        <title>Expansion and revision of Xanthobacter and proposal of Roseixanthobacter gen. nov.</title>
        <authorList>
            <person name="Soltysiak M.P.M."/>
            <person name="Jalihal A."/>
            <person name="Ory A."/>
            <person name="Chrisophersen C."/>
            <person name="Lee A.D."/>
            <person name="Boulton J."/>
            <person name="Springer M."/>
        </authorList>
    </citation>
    <scope>NUCLEOTIDE SEQUENCE [LARGE SCALE GENOMIC DNA]</scope>
    <source>
        <strain evidence="3 4">23A</strain>
    </source>
</reference>
<sequence>MTTSTDAFAAVTLLFGALPLEAAPIPSSATVGPGAPGLAADAPRPGALGKAPRLLPSRILPRLGGWGR</sequence>
<keyword evidence="4" id="KW-1185">Reference proteome</keyword>
<proteinExistence type="predicted"/>
<feature type="compositionally biased region" description="Low complexity" evidence="1">
    <location>
        <begin position="32"/>
        <end position="51"/>
    </location>
</feature>
<organism evidence="3 4">
    <name type="scientific">Xanthobacter oligotrophicus</name>
    <dbReference type="NCBI Taxonomy" id="2607286"/>
    <lineage>
        <taxon>Bacteria</taxon>
        <taxon>Pseudomonadati</taxon>
        <taxon>Pseudomonadota</taxon>
        <taxon>Alphaproteobacteria</taxon>
        <taxon>Hyphomicrobiales</taxon>
        <taxon>Xanthobacteraceae</taxon>
        <taxon>Xanthobacter</taxon>
    </lineage>
</organism>
<feature type="region of interest" description="Disordered" evidence="1">
    <location>
        <begin position="29"/>
        <end position="51"/>
    </location>
</feature>